<accession>A0A8S1K2M5</accession>
<evidence type="ECO:0000256" key="1">
    <source>
        <dbReference type="ARBA" id="ARBA00023127"/>
    </source>
</evidence>
<sequence length="159" mass="18851">MQQSNPILLTISNILDEIIKETDSLELESNSIFHAIAAPAISIYNYLQRISKYTHCSEQCFVIALIYLDRLQEKHSYLVLNSNCIHRFLLLAIVIAIKFQDDDYYKNDYYAKVGGINVKEINRLEQEFLEYMNYELFIDEQQYLVYEKRLLEYGEIEMP</sequence>
<dbReference type="Pfam" id="PF08613">
    <property type="entry name" value="Cyclin"/>
    <property type="match status" value="1"/>
</dbReference>
<dbReference type="PANTHER" id="PTHR15615">
    <property type="match status" value="1"/>
</dbReference>
<reference evidence="3" key="1">
    <citation type="submission" date="2021-01" db="EMBL/GenBank/DDBJ databases">
        <authorList>
            <consortium name="Genoscope - CEA"/>
            <person name="William W."/>
        </authorList>
    </citation>
    <scope>NUCLEOTIDE SEQUENCE</scope>
</reference>
<proteinExistence type="inferred from homology"/>
<comment type="similarity">
    <text evidence="2">Belongs to the cyclin family.</text>
</comment>
<evidence type="ECO:0000313" key="4">
    <source>
        <dbReference type="Proteomes" id="UP000688137"/>
    </source>
</evidence>
<dbReference type="OMA" id="DPVTIFH"/>
<organism evidence="3 4">
    <name type="scientific">Paramecium primaurelia</name>
    <dbReference type="NCBI Taxonomy" id="5886"/>
    <lineage>
        <taxon>Eukaryota</taxon>
        <taxon>Sar</taxon>
        <taxon>Alveolata</taxon>
        <taxon>Ciliophora</taxon>
        <taxon>Intramacronucleata</taxon>
        <taxon>Oligohymenophorea</taxon>
        <taxon>Peniculida</taxon>
        <taxon>Parameciidae</taxon>
        <taxon>Paramecium</taxon>
    </lineage>
</organism>
<dbReference type="Proteomes" id="UP000688137">
    <property type="component" value="Unassembled WGS sequence"/>
</dbReference>
<dbReference type="PANTHER" id="PTHR15615:SF108">
    <property type="entry name" value="PROTEIN CNPPD1"/>
    <property type="match status" value="1"/>
</dbReference>
<name>A0A8S1K2M5_PARPR</name>
<dbReference type="InterPro" id="IPR013922">
    <property type="entry name" value="Cyclin_PHO80-like"/>
</dbReference>
<comment type="caution">
    <text evidence="3">The sequence shown here is derived from an EMBL/GenBank/DDBJ whole genome shotgun (WGS) entry which is preliminary data.</text>
</comment>
<protein>
    <recommendedName>
        <fullName evidence="2">Cyclin</fullName>
    </recommendedName>
</protein>
<dbReference type="GO" id="GO:0019901">
    <property type="term" value="F:protein kinase binding"/>
    <property type="evidence" value="ECO:0007669"/>
    <property type="project" value="InterPro"/>
</dbReference>
<dbReference type="PIRSF" id="PIRSF027110">
    <property type="entry name" value="PREG"/>
    <property type="match status" value="1"/>
</dbReference>
<keyword evidence="4" id="KW-1185">Reference proteome</keyword>
<dbReference type="InterPro" id="IPR012389">
    <property type="entry name" value="Cyclin_P/U"/>
</dbReference>
<evidence type="ECO:0000313" key="3">
    <source>
        <dbReference type="EMBL" id="CAD8048775.1"/>
    </source>
</evidence>
<gene>
    <name evidence="3" type="ORF">PPRIM_AZ9-3.1.T0130074</name>
</gene>
<dbReference type="CDD" id="cd20558">
    <property type="entry name" value="CYCLIN_ScPCL7-like"/>
    <property type="match status" value="1"/>
</dbReference>
<evidence type="ECO:0000256" key="2">
    <source>
        <dbReference type="PIRNR" id="PIRNR027110"/>
    </source>
</evidence>
<dbReference type="AlphaFoldDB" id="A0A8S1K2M5"/>
<keyword evidence="1 2" id="KW-0195">Cyclin</keyword>
<dbReference type="EMBL" id="CAJJDM010000010">
    <property type="protein sequence ID" value="CAD8048775.1"/>
    <property type="molecule type" value="Genomic_DNA"/>
</dbReference>